<feature type="transmembrane region" description="Helical" evidence="8">
    <location>
        <begin position="214"/>
        <end position="233"/>
    </location>
</feature>
<name>A0A6A4WWK5_AMPAM</name>
<dbReference type="Pfam" id="PF14703">
    <property type="entry name" value="PHM7_cyt"/>
    <property type="match status" value="1"/>
</dbReference>
<evidence type="ECO:0000313" key="13">
    <source>
        <dbReference type="Proteomes" id="UP000440578"/>
    </source>
</evidence>
<evidence type="ECO:0000259" key="11">
    <source>
        <dbReference type="Pfam" id="PF14703"/>
    </source>
</evidence>
<dbReference type="InterPro" id="IPR032880">
    <property type="entry name" value="CSC1/OSCA1-like_N"/>
</dbReference>
<feature type="transmembrane region" description="Helical" evidence="8">
    <location>
        <begin position="716"/>
        <end position="737"/>
    </location>
</feature>
<comment type="similarity">
    <text evidence="2">Belongs to the CSC1 (TC 1.A.17) family.</text>
</comment>
<keyword evidence="4 8" id="KW-0812">Transmembrane</keyword>
<evidence type="ECO:0000256" key="7">
    <source>
        <dbReference type="SAM" id="MobiDB-lite"/>
    </source>
</evidence>
<feature type="transmembrane region" description="Helical" evidence="8">
    <location>
        <begin position="64"/>
        <end position="81"/>
    </location>
</feature>
<keyword evidence="6 8" id="KW-0472">Membrane</keyword>
<accession>A0A6A4WWK5</accession>
<feature type="transmembrane region" description="Helical" evidence="8">
    <location>
        <begin position="530"/>
        <end position="552"/>
    </location>
</feature>
<dbReference type="Proteomes" id="UP000440578">
    <property type="component" value="Unassembled WGS sequence"/>
</dbReference>
<evidence type="ECO:0000259" key="9">
    <source>
        <dbReference type="Pfam" id="PF02714"/>
    </source>
</evidence>
<evidence type="ECO:0000259" key="10">
    <source>
        <dbReference type="Pfam" id="PF13967"/>
    </source>
</evidence>
<dbReference type="PANTHER" id="PTHR13018">
    <property type="entry name" value="PROBABLE MEMBRANE PROTEIN DUF221-RELATED"/>
    <property type="match status" value="1"/>
</dbReference>
<evidence type="ECO:0000256" key="3">
    <source>
        <dbReference type="ARBA" id="ARBA00022448"/>
    </source>
</evidence>
<evidence type="ECO:0000256" key="1">
    <source>
        <dbReference type="ARBA" id="ARBA00004141"/>
    </source>
</evidence>
<keyword evidence="3" id="KW-0813">Transport</keyword>
<dbReference type="OrthoDB" id="1689567at2759"/>
<dbReference type="PANTHER" id="PTHR13018:SF5">
    <property type="entry name" value="RE44586P"/>
    <property type="match status" value="1"/>
</dbReference>
<dbReference type="InterPro" id="IPR027815">
    <property type="entry name" value="CSC1/OSCA1-like_cyt"/>
</dbReference>
<dbReference type="Pfam" id="PF02714">
    <property type="entry name" value="RSN1_7TM"/>
    <property type="match status" value="1"/>
</dbReference>
<dbReference type="EMBL" id="VIIS01000662">
    <property type="protein sequence ID" value="KAF0306501.1"/>
    <property type="molecule type" value="Genomic_DNA"/>
</dbReference>
<dbReference type="GO" id="GO:0005886">
    <property type="term" value="C:plasma membrane"/>
    <property type="evidence" value="ECO:0007669"/>
    <property type="project" value="TreeGrafter"/>
</dbReference>
<reference evidence="12 13" key="1">
    <citation type="submission" date="2019-07" db="EMBL/GenBank/DDBJ databases">
        <title>Draft genome assembly of a fouling barnacle, Amphibalanus amphitrite (Darwin, 1854): The first reference genome for Thecostraca.</title>
        <authorList>
            <person name="Kim W."/>
        </authorList>
    </citation>
    <scope>NUCLEOTIDE SEQUENCE [LARGE SCALE GENOMIC DNA]</scope>
    <source>
        <strain evidence="12">SNU_AA5</strain>
        <tissue evidence="12">Soma without cirri and trophi</tissue>
    </source>
</reference>
<evidence type="ECO:0000256" key="4">
    <source>
        <dbReference type="ARBA" id="ARBA00022692"/>
    </source>
</evidence>
<evidence type="ECO:0000256" key="2">
    <source>
        <dbReference type="ARBA" id="ARBA00007779"/>
    </source>
</evidence>
<feature type="domain" description="CSC1/OSCA1-like N-terminal transmembrane" evidence="10">
    <location>
        <begin position="63"/>
        <end position="232"/>
    </location>
</feature>
<sequence>MATVPPPTTPAGLDPFVVWDGNGTEPPPDYPSDDPNENITCNQYIKHNTTFIIYGGYEGVPLNLGANVVLWLALIFLFSLLRKSAWNYGRLALVHKNERRWTQLFYGNEETMGRLRMRDQESFQNMEHSILVDRGLFSWIVAIFKIGDDDILRKCGTDAVQYLSFQRHIMVYLTIVTVAAIGIVLPVNFQGELEGKGKDFGHTTISNLDPSSSWLWLHVSLSVLFLPLGVYIMRRFSSQLHLSGEDGSPVSRTIMITNVPRAACNRNSLLKHFQEAYPSIGLQDIQFSYNISRLMELDRERDAMFQARLYADEYLANTGERLAIRPYICGNICCCCARCGCVEVDAIQHYSREESRLSRQVEIEKAAALNQPLGIAFITFRSREMAARVLNEHALLMGCRCRQNPPSSSLSSVLKPHRWQVQVAPPPEDIYWQNLSHSSLWWYVRSFFVNLVLFLVLFFLTTPVIVVNSIDVVSLTDRVKATSRLVSEFLPTLLLWTIAALMPVLVAFTDRFLFHWTRSSENYSVMVKTFIFLLFMVLILPSLGLTSARAFVEWAVQTKDQTYRWSCIFLPDNGAFFVNYVITSAFIGTGLEIIRFPELFVYAFRMCMARSQAEIASVRAAVLWEFPFGIQYAWMLLIFAMTTVYSLLCPLITPFGLIYMVLKHLVDKHNIYFAYGASRIKKRIHVTAINFVILSIVLTQLCLCFFAYIRRGLRDIAIYSLVGLSGTLLLLMSHVLFHWFQLCSPIRYETIDSAQLEDAAGGGASSGDESPPQQPFVPSVLQRAPQVRVRDTGDVYSYPTAAETETGRRRSYGSNQEPASNGSTPPTGAGAGDEEHQLYQNYNQVRRQIYQNYYQVPSVAVLAGSETRVDLFVASDDV</sequence>
<dbReference type="InterPro" id="IPR045122">
    <property type="entry name" value="Csc1-like"/>
</dbReference>
<feature type="transmembrane region" description="Helical" evidence="8">
    <location>
        <begin position="490"/>
        <end position="509"/>
    </location>
</feature>
<evidence type="ECO:0000256" key="8">
    <source>
        <dbReference type="SAM" id="Phobius"/>
    </source>
</evidence>
<feature type="domain" description="CSC1/OSCA1-like 7TM region" evidence="9">
    <location>
        <begin position="445"/>
        <end position="704"/>
    </location>
</feature>
<evidence type="ECO:0000256" key="6">
    <source>
        <dbReference type="ARBA" id="ARBA00023136"/>
    </source>
</evidence>
<dbReference type="InterPro" id="IPR003864">
    <property type="entry name" value="CSC1/OSCA1-like_7TM"/>
</dbReference>
<comment type="subcellular location">
    <subcellularLocation>
        <location evidence="1">Membrane</location>
        <topology evidence="1">Multi-pass membrane protein</topology>
    </subcellularLocation>
</comment>
<dbReference type="GO" id="GO:0005227">
    <property type="term" value="F:calcium-activated cation channel activity"/>
    <property type="evidence" value="ECO:0007669"/>
    <property type="project" value="InterPro"/>
</dbReference>
<feature type="compositionally biased region" description="Polar residues" evidence="7">
    <location>
        <begin position="812"/>
        <end position="826"/>
    </location>
</feature>
<keyword evidence="5 8" id="KW-1133">Transmembrane helix</keyword>
<evidence type="ECO:0000256" key="5">
    <source>
        <dbReference type="ARBA" id="ARBA00022989"/>
    </source>
</evidence>
<protein>
    <submittedName>
        <fullName evidence="12">CSC1-like protein 2</fullName>
    </submittedName>
</protein>
<dbReference type="AlphaFoldDB" id="A0A6A4WWK5"/>
<feature type="domain" description="CSC1/OSCA1-like cytosolic" evidence="11">
    <location>
        <begin position="251"/>
        <end position="434"/>
    </location>
</feature>
<feature type="transmembrane region" description="Helical" evidence="8">
    <location>
        <begin position="169"/>
        <end position="189"/>
    </location>
</feature>
<gene>
    <name evidence="12" type="primary">Tmem63b_1</name>
    <name evidence="12" type="ORF">FJT64_021991</name>
</gene>
<comment type="caution">
    <text evidence="12">The sequence shown here is derived from an EMBL/GenBank/DDBJ whole genome shotgun (WGS) entry which is preliminary data.</text>
</comment>
<keyword evidence="13" id="KW-1185">Reference proteome</keyword>
<feature type="transmembrane region" description="Helical" evidence="8">
    <location>
        <begin position="447"/>
        <end position="470"/>
    </location>
</feature>
<feature type="transmembrane region" description="Helical" evidence="8">
    <location>
        <begin position="632"/>
        <end position="662"/>
    </location>
</feature>
<evidence type="ECO:0000313" key="12">
    <source>
        <dbReference type="EMBL" id="KAF0306501.1"/>
    </source>
</evidence>
<proteinExistence type="inferred from homology"/>
<organism evidence="12 13">
    <name type="scientific">Amphibalanus amphitrite</name>
    <name type="common">Striped barnacle</name>
    <name type="synonym">Balanus amphitrite</name>
    <dbReference type="NCBI Taxonomy" id="1232801"/>
    <lineage>
        <taxon>Eukaryota</taxon>
        <taxon>Metazoa</taxon>
        <taxon>Ecdysozoa</taxon>
        <taxon>Arthropoda</taxon>
        <taxon>Crustacea</taxon>
        <taxon>Multicrustacea</taxon>
        <taxon>Cirripedia</taxon>
        <taxon>Thoracica</taxon>
        <taxon>Thoracicalcarea</taxon>
        <taxon>Balanomorpha</taxon>
        <taxon>Balanoidea</taxon>
        <taxon>Balanidae</taxon>
        <taxon>Amphibalaninae</taxon>
        <taxon>Amphibalanus</taxon>
    </lineage>
</organism>
<dbReference type="Pfam" id="PF13967">
    <property type="entry name" value="RSN1_TM"/>
    <property type="match status" value="1"/>
</dbReference>
<feature type="transmembrane region" description="Helical" evidence="8">
    <location>
        <begin position="688"/>
        <end position="710"/>
    </location>
</feature>
<feature type="region of interest" description="Disordered" evidence="7">
    <location>
        <begin position="795"/>
        <end position="834"/>
    </location>
</feature>